<dbReference type="InterPro" id="IPR051093">
    <property type="entry name" value="Neuroligin/BSAL"/>
</dbReference>
<keyword evidence="9" id="KW-0472">Membrane</keyword>
<feature type="compositionally biased region" description="Low complexity" evidence="8">
    <location>
        <begin position="675"/>
        <end position="687"/>
    </location>
</feature>
<feature type="region of interest" description="Disordered" evidence="8">
    <location>
        <begin position="36"/>
        <end position="57"/>
    </location>
</feature>
<feature type="domain" description="Carboxylesterase type B" evidence="10">
    <location>
        <begin position="62"/>
        <end position="581"/>
    </location>
</feature>
<evidence type="ECO:0000256" key="6">
    <source>
        <dbReference type="ARBA" id="ARBA00048484"/>
    </source>
</evidence>
<evidence type="ECO:0000256" key="1">
    <source>
        <dbReference type="ARBA" id="ARBA00005964"/>
    </source>
</evidence>
<proteinExistence type="inferred from homology"/>
<evidence type="ECO:0000256" key="5">
    <source>
        <dbReference type="ARBA" id="ARBA00023157"/>
    </source>
</evidence>
<evidence type="ECO:0000256" key="3">
    <source>
        <dbReference type="ARBA" id="ARBA00022801"/>
    </source>
</evidence>
<keyword evidence="3 7" id="KW-0378">Hydrolase</keyword>
<dbReference type="EC" id="3.1.1.-" evidence="7"/>
<reference evidence="12" key="1">
    <citation type="submission" date="2017-01" db="EMBL/GenBank/DDBJ databases">
        <title>Comparative genomics of anhydrobiosis in the tardigrade Hypsibius dujardini.</title>
        <authorList>
            <person name="Yoshida Y."/>
            <person name="Koutsovoulos G."/>
            <person name="Laetsch D."/>
            <person name="Stevens L."/>
            <person name="Kumar S."/>
            <person name="Horikawa D."/>
            <person name="Ishino K."/>
            <person name="Komine S."/>
            <person name="Tomita M."/>
            <person name="Blaxter M."/>
            <person name="Arakawa K."/>
        </authorList>
    </citation>
    <scope>NUCLEOTIDE SEQUENCE [LARGE SCALE GENOMIC DNA]</scope>
    <source>
        <strain evidence="12">Z151</strain>
    </source>
</reference>
<organism evidence="11 12">
    <name type="scientific">Hypsibius exemplaris</name>
    <name type="common">Freshwater tardigrade</name>
    <dbReference type="NCBI Taxonomy" id="2072580"/>
    <lineage>
        <taxon>Eukaryota</taxon>
        <taxon>Metazoa</taxon>
        <taxon>Ecdysozoa</taxon>
        <taxon>Tardigrada</taxon>
        <taxon>Eutardigrada</taxon>
        <taxon>Parachela</taxon>
        <taxon>Hypsibioidea</taxon>
        <taxon>Hypsibiidae</taxon>
        <taxon>Hypsibius</taxon>
    </lineage>
</organism>
<keyword evidence="5" id="KW-1015">Disulfide bond</keyword>
<feature type="transmembrane region" description="Helical" evidence="9">
    <location>
        <begin position="613"/>
        <end position="633"/>
    </location>
</feature>
<protein>
    <recommendedName>
        <fullName evidence="7">Carboxylic ester hydrolase</fullName>
        <ecNumber evidence="7">3.1.1.-</ecNumber>
    </recommendedName>
</protein>
<evidence type="ECO:0000313" key="12">
    <source>
        <dbReference type="Proteomes" id="UP000192578"/>
    </source>
</evidence>
<feature type="region of interest" description="Disordered" evidence="8">
    <location>
        <begin position="649"/>
        <end position="695"/>
    </location>
</feature>
<dbReference type="FunFam" id="3.40.50.1820:FF:000029">
    <property type="entry name" value="Acetylcholinesterase"/>
    <property type="match status" value="1"/>
</dbReference>
<dbReference type="Proteomes" id="UP000192578">
    <property type="component" value="Unassembled WGS sequence"/>
</dbReference>
<comment type="similarity">
    <text evidence="1 7">Belongs to the type-B carboxylesterase/lipase family.</text>
</comment>
<dbReference type="InterPro" id="IPR029058">
    <property type="entry name" value="AB_hydrolase_fold"/>
</dbReference>
<evidence type="ECO:0000256" key="4">
    <source>
        <dbReference type="ARBA" id="ARBA00022867"/>
    </source>
</evidence>
<keyword evidence="4" id="KW-0531">Neurotransmitter degradation</keyword>
<dbReference type="InterPro" id="IPR019826">
    <property type="entry name" value="Carboxylesterase_B_AS"/>
</dbReference>
<dbReference type="InterPro" id="IPR002018">
    <property type="entry name" value="CarbesteraseB"/>
</dbReference>
<evidence type="ECO:0000313" key="11">
    <source>
        <dbReference type="EMBL" id="OWA49882.1"/>
    </source>
</evidence>
<accession>A0A9X6RJH0</accession>
<comment type="catalytic activity">
    <reaction evidence="6">
        <text>acetylcholine + H2O = choline + acetate + H(+)</text>
        <dbReference type="Rhea" id="RHEA:17561"/>
        <dbReference type="ChEBI" id="CHEBI:15354"/>
        <dbReference type="ChEBI" id="CHEBI:15355"/>
        <dbReference type="ChEBI" id="CHEBI:15377"/>
        <dbReference type="ChEBI" id="CHEBI:15378"/>
        <dbReference type="ChEBI" id="CHEBI:30089"/>
        <dbReference type="EC" id="3.1.1.7"/>
    </reaction>
</comment>
<evidence type="ECO:0000256" key="2">
    <source>
        <dbReference type="ARBA" id="ARBA00022487"/>
    </source>
</evidence>
<keyword evidence="9" id="KW-1133">Transmembrane helix</keyword>
<feature type="compositionally biased region" description="Low complexity" evidence="8">
    <location>
        <begin position="36"/>
        <end position="45"/>
    </location>
</feature>
<dbReference type="Gene3D" id="3.40.50.1820">
    <property type="entry name" value="alpha/beta hydrolase"/>
    <property type="match status" value="1"/>
</dbReference>
<gene>
    <name evidence="11" type="ORF">BV898_14418</name>
</gene>
<dbReference type="PANTHER" id="PTHR43903">
    <property type="entry name" value="NEUROLIGIN"/>
    <property type="match status" value="1"/>
</dbReference>
<dbReference type="EMBL" id="MTYJ01000176">
    <property type="protein sequence ID" value="OWA49882.1"/>
    <property type="molecule type" value="Genomic_DNA"/>
</dbReference>
<evidence type="ECO:0000256" key="9">
    <source>
        <dbReference type="SAM" id="Phobius"/>
    </source>
</evidence>
<evidence type="ECO:0000256" key="7">
    <source>
        <dbReference type="RuleBase" id="RU361235"/>
    </source>
</evidence>
<dbReference type="OrthoDB" id="408631at2759"/>
<comment type="caution">
    <text evidence="11">The sequence shown here is derived from an EMBL/GenBank/DDBJ whole genome shotgun (WGS) entry which is preliminary data.</text>
</comment>
<dbReference type="SUPFAM" id="SSF53474">
    <property type="entry name" value="alpha/beta-Hydrolases"/>
    <property type="match status" value="1"/>
</dbReference>
<name>A0A9X6RJH0_HYPEX</name>
<evidence type="ECO:0000256" key="8">
    <source>
        <dbReference type="SAM" id="MobiDB-lite"/>
    </source>
</evidence>
<feature type="compositionally biased region" description="Polar residues" evidence="8">
    <location>
        <begin position="661"/>
        <end position="674"/>
    </location>
</feature>
<dbReference type="AlphaFoldDB" id="A0A9X6RJH0"/>
<keyword evidence="9" id="KW-0812">Transmembrane</keyword>
<evidence type="ECO:0000259" key="10">
    <source>
        <dbReference type="Pfam" id="PF00135"/>
    </source>
</evidence>
<dbReference type="PROSITE" id="PS00122">
    <property type="entry name" value="CARBOXYLESTERASE_B_1"/>
    <property type="match status" value="1"/>
</dbReference>
<dbReference type="Pfam" id="PF00135">
    <property type="entry name" value="COesterase"/>
    <property type="match status" value="1"/>
</dbReference>
<keyword evidence="12" id="KW-1185">Reference proteome</keyword>
<feature type="transmembrane region" description="Helical" evidence="9">
    <location>
        <begin position="9"/>
        <end position="29"/>
    </location>
</feature>
<dbReference type="GO" id="GO:0003990">
    <property type="term" value="F:acetylcholinesterase activity"/>
    <property type="evidence" value="ECO:0007669"/>
    <property type="project" value="UniProtKB-EC"/>
</dbReference>
<sequence>MRQLLCGPLLMVVCYFVCGTLTGVVVLGLRSSATTSSGSTLAVTSPNRTTATKPSRHRHRIIVNTRSGTVEGISARLSKSERVFAFLGIPYAEAPVGSRRFQPPIPKASWNGTLDCSRFGPVCLQPGEMPSVCDRMWTAPSATGFAQSEDCLSLNIFTPNISASNPVIFFIHGGSYIVGAGGLHPGERLAYMGSVVVTFNYRLGVFGFLSTADSSAPGNYGLMDQVMALKWIRDNVDRFGGNPNNLTLVGQSAGAAAVHLHLLSKKTEDLFTNAVLHSGVALAPWAIQRMPAENARFLAEAVNCPQTPSSAMVSCLRHKNESEILWYTDLGQLFSIPWAPVVDGDWIQEEPEIMLQKGRMQNKSIIIGVTDDEATIVLYNLPGVHARDKTFNLTKQFVINKVIPRLVEEAGYKNPREIEAALKFYYIDTAREESMNTMRQNYGQMLTDAIFTSGVLRSIRYHSQLAIPTYFYVFDYHSQNDSLPAWTGAYHGVDLKYLFGCPFVLGSMELQEELDKVISDLMMKLWINFALNSDPIGTNDFTQKIGWTQYRYSDDSQYYLNISASLPRRQQHYRHEHVVFWNSYIPMVASMDPDKGDYSSPISAPISTYYSTMMWLAAAFAIIFFIIIVILLVKLCCYRKIGRSHSYPVEENHRIPPPSPGVQQQQNGPSSKRNSGSSATGGRSASRFLQPPEKR</sequence>
<keyword evidence="2" id="KW-0719">Serine esterase</keyword>